<reference evidence="2" key="2">
    <citation type="submission" date="2015-07" db="EMBL/GenBank/DDBJ databases">
        <authorList>
            <person name="Noorani M."/>
        </authorList>
    </citation>
    <scope>NUCLEOTIDE SEQUENCE</scope>
    <source>
        <strain evidence="2">Yugu1</strain>
    </source>
</reference>
<organism evidence="2">
    <name type="scientific">Setaria italica</name>
    <name type="common">Foxtail millet</name>
    <name type="synonym">Panicum italicum</name>
    <dbReference type="NCBI Taxonomy" id="4555"/>
    <lineage>
        <taxon>Eukaryota</taxon>
        <taxon>Viridiplantae</taxon>
        <taxon>Streptophyta</taxon>
        <taxon>Embryophyta</taxon>
        <taxon>Tracheophyta</taxon>
        <taxon>Spermatophyta</taxon>
        <taxon>Magnoliopsida</taxon>
        <taxon>Liliopsida</taxon>
        <taxon>Poales</taxon>
        <taxon>Poaceae</taxon>
        <taxon>PACMAD clade</taxon>
        <taxon>Panicoideae</taxon>
        <taxon>Panicodae</taxon>
        <taxon>Paniceae</taxon>
        <taxon>Cenchrinae</taxon>
        <taxon>Setaria</taxon>
    </lineage>
</organism>
<gene>
    <name evidence="2" type="ORF">SETIT_9G079900v2</name>
</gene>
<evidence type="ECO:0000256" key="1">
    <source>
        <dbReference type="SAM" id="SignalP"/>
    </source>
</evidence>
<feature type="signal peptide" evidence="1">
    <location>
        <begin position="1"/>
        <end position="29"/>
    </location>
</feature>
<reference evidence="2" key="1">
    <citation type="journal article" date="2012" name="Nat. Biotechnol.">
        <title>Reference genome sequence of the model plant Setaria.</title>
        <authorList>
            <person name="Bennetzen J.L."/>
            <person name="Schmutz J."/>
            <person name="Wang H."/>
            <person name="Percifield R."/>
            <person name="Hawkins J."/>
            <person name="Pontaroli A.C."/>
            <person name="Estep M."/>
            <person name="Feng L."/>
            <person name="Vaughn J.N."/>
            <person name="Grimwood J."/>
            <person name="Jenkins J."/>
            <person name="Barry K."/>
            <person name="Lindquist E."/>
            <person name="Hellsten U."/>
            <person name="Deshpande S."/>
            <person name="Wang X."/>
            <person name="Wu X."/>
            <person name="Mitros T."/>
            <person name="Triplett J."/>
            <person name="Yang X."/>
            <person name="Ye C.Y."/>
            <person name="Mauro-Herrera M."/>
            <person name="Wang L."/>
            <person name="Li P."/>
            <person name="Sharma M."/>
            <person name="Sharma R."/>
            <person name="Ronald P.C."/>
            <person name="Panaud O."/>
            <person name="Kellogg E.A."/>
            <person name="Brutnell T.P."/>
            <person name="Doust A.N."/>
            <person name="Tuskan G.A."/>
            <person name="Rokhsar D."/>
            <person name="Devos K.M."/>
        </authorList>
    </citation>
    <scope>NUCLEOTIDE SEQUENCE [LARGE SCALE GENOMIC DNA]</scope>
    <source>
        <strain evidence="2">Yugu1</strain>
    </source>
</reference>
<proteinExistence type="predicted"/>
<keyword evidence="1" id="KW-0732">Signal</keyword>
<protein>
    <submittedName>
        <fullName evidence="2">Uncharacterized protein</fullName>
    </submittedName>
</protein>
<name>A0A368SE98_SETIT</name>
<feature type="chain" id="PRO_5016595990" evidence="1">
    <location>
        <begin position="30"/>
        <end position="130"/>
    </location>
</feature>
<dbReference type="EMBL" id="CM003536">
    <property type="protein sequence ID" value="RCV40749.1"/>
    <property type="molecule type" value="Genomic_DNA"/>
</dbReference>
<evidence type="ECO:0000313" key="2">
    <source>
        <dbReference type="EMBL" id="RCV40749.1"/>
    </source>
</evidence>
<dbReference type="AlphaFoldDB" id="A0A368SE98"/>
<sequence length="130" mass="14677">MWPVGYSVLSTPAGLLLLLLLLLAAETASDRPIRQPERTEFGEPFFLVVLTLIQITDSKKRETGSFIKGGGKKKNPVFLFSLFPECVSDNLGGRMSGKDSGSCRFCKWICVQFLVFRLCHLWREIVITFF</sequence>
<accession>A0A368SE98</accession>